<name>A0ABQ9BNG7_9ROSI</name>
<dbReference type="Proteomes" id="UP001141253">
    <property type="component" value="Chromosome 3"/>
</dbReference>
<reference evidence="1" key="2">
    <citation type="journal article" date="2023" name="Int. J. Mol. Sci.">
        <title>De Novo Assembly and Annotation of 11 Diverse Shrub Willow (Salix) Genomes Reveals Novel Gene Organization in Sex-Linked Regions.</title>
        <authorList>
            <person name="Hyden B."/>
            <person name="Feng K."/>
            <person name="Yates T.B."/>
            <person name="Jawdy S."/>
            <person name="Cereghino C."/>
            <person name="Smart L.B."/>
            <person name="Muchero W."/>
        </authorList>
    </citation>
    <scope>NUCLEOTIDE SEQUENCE</scope>
    <source>
        <tissue evidence="1">Shoot tip</tissue>
    </source>
</reference>
<gene>
    <name evidence="1" type="ORF">OIU77_026401</name>
</gene>
<keyword evidence="2" id="KW-1185">Reference proteome</keyword>
<reference evidence="1" key="1">
    <citation type="submission" date="2022-10" db="EMBL/GenBank/DDBJ databases">
        <authorList>
            <person name="Hyden B.L."/>
            <person name="Feng K."/>
            <person name="Yates T."/>
            <person name="Jawdy S."/>
            <person name="Smart L.B."/>
            <person name="Muchero W."/>
        </authorList>
    </citation>
    <scope>NUCLEOTIDE SEQUENCE</scope>
    <source>
        <tissue evidence="1">Shoot tip</tissue>
    </source>
</reference>
<protein>
    <submittedName>
        <fullName evidence="1">Uncharacterized protein</fullName>
    </submittedName>
</protein>
<sequence>MDEELQGSLVFCFPAFIFTRLEKEFNKVH</sequence>
<proteinExistence type="predicted"/>
<accession>A0ABQ9BNG7</accession>
<evidence type="ECO:0000313" key="2">
    <source>
        <dbReference type="Proteomes" id="UP001141253"/>
    </source>
</evidence>
<comment type="caution">
    <text evidence="1">The sequence shown here is derived from an EMBL/GenBank/DDBJ whole genome shotgun (WGS) entry which is preliminary data.</text>
</comment>
<organism evidence="1 2">
    <name type="scientific">Salix suchowensis</name>
    <dbReference type="NCBI Taxonomy" id="1278906"/>
    <lineage>
        <taxon>Eukaryota</taxon>
        <taxon>Viridiplantae</taxon>
        <taxon>Streptophyta</taxon>
        <taxon>Embryophyta</taxon>
        <taxon>Tracheophyta</taxon>
        <taxon>Spermatophyta</taxon>
        <taxon>Magnoliopsida</taxon>
        <taxon>eudicotyledons</taxon>
        <taxon>Gunneridae</taxon>
        <taxon>Pentapetalae</taxon>
        <taxon>rosids</taxon>
        <taxon>fabids</taxon>
        <taxon>Malpighiales</taxon>
        <taxon>Salicaceae</taxon>
        <taxon>Saliceae</taxon>
        <taxon>Salix</taxon>
    </lineage>
</organism>
<evidence type="ECO:0000313" key="1">
    <source>
        <dbReference type="EMBL" id="KAJ6387825.1"/>
    </source>
</evidence>
<dbReference type="EMBL" id="JAPFFI010000007">
    <property type="protein sequence ID" value="KAJ6387825.1"/>
    <property type="molecule type" value="Genomic_DNA"/>
</dbReference>